<dbReference type="GO" id="GO:0070181">
    <property type="term" value="F:small ribosomal subunit rRNA binding"/>
    <property type="evidence" value="ECO:0007669"/>
    <property type="project" value="TreeGrafter"/>
</dbReference>
<dbReference type="STRING" id="7574.A0A1S3JUD8"/>
<proteinExistence type="inferred from homology"/>
<comment type="similarity">
    <text evidence="1">Belongs to the bacterial ribosomal protein bS6 family.</text>
</comment>
<dbReference type="InterPro" id="IPR020814">
    <property type="entry name" value="Ribosomal_S6_plastid/chlpt"/>
</dbReference>
<dbReference type="GO" id="GO:0003735">
    <property type="term" value="F:structural constituent of ribosome"/>
    <property type="evidence" value="ECO:0007669"/>
    <property type="project" value="InterPro"/>
</dbReference>
<evidence type="ECO:0000313" key="5">
    <source>
        <dbReference type="RefSeq" id="XP_013413942.1"/>
    </source>
</evidence>
<evidence type="ECO:0000313" key="4">
    <source>
        <dbReference type="Proteomes" id="UP000085678"/>
    </source>
</evidence>
<dbReference type="SUPFAM" id="SSF54995">
    <property type="entry name" value="Ribosomal protein S6"/>
    <property type="match status" value="1"/>
</dbReference>
<dbReference type="InterPro" id="IPR000529">
    <property type="entry name" value="Ribosomal_bS6"/>
</dbReference>
<dbReference type="InParanoid" id="A0A1S3JUD8"/>
<dbReference type="InterPro" id="IPR014717">
    <property type="entry name" value="Transl_elong_EF1B/ribsomal_bS6"/>
</dbReference>
<keyword evidence="5" id="KW-0687">Ribonucleoprotein</keyword>
<organism evidence="4 5">
    <name type="scientific">Lingula anatina</name>
    <name type="common">Brachiopod</name>
    <name type="synonym">Lingula unguis</name>
    <dbReference type="NCBI Taxonomy" id="7574"/>
    <lineage>
        <taxon>Eukaryota</taxon>
        <taxon>Metazoa</taxon>
        <taxon>Spiralia</taxon>
        <taxon>Lophotrochozoa</taxon>
        <taxon>Brachiopoda</taxon>
        <taxon>Linguliformea</taxon>
        <taxon>Lingulata</taxon>
        <taxon>Lingulida</taxon>
        <taxon>Linguloidea</taxon>
        <taxon>Lingulidae</taxon>
        <taxon>Lingula</taxon>
    </lineage>
</organism>
<keyword evidence="5" id="KW-0689">Ribosomal protein</keyword>
<accession>A0A1S3JUD8</accession>
<sequence>MPQYEIAMIIRPATKTQMAECIKRYAEAVFKNGGLIKRFENLGQRPLPYTMKYRGEPVQKGNYFVMYFDLPGANIISFKRDTKGDQDIIRRSILRSEQERLRPCEVGECYFDDMNNDKILNNVLKFGTFTKRTHDFDMATRGIRMLQQQAYIKKKHEEE</sequence>
<dbReference type="GeneID" id="106176214"/>
<dbReference type="GO" id="GO:0006412">
    <property type="term" value="P:translation"/>
    <property type="evidence" value="ECO:0007669"/>
    <property type="project" value="InterPro"/>
</dbReference>
<dbReference type="InterPro" id="IPR035980">
    <property type="entry name" value="Ribosomal_bS6_sf"/>
</dbReference>
<dbReference type="Proteomes" id="UP000085678">
    <property type="component" value="Unplaced"/>
</dbReference>
<gene>
    <name evidence="5" type="primary">LOC106176214</name>
</gene>
<dbReference type="PANTHER" id="PTHR21011:SF1">
    <property type="entry name" value="SMALL RIBOSOMAL SUBUNIT PROTEIN BS6M"/>
    <property type="match status" value="1"/>
</dbReference>
<evidence type="ECO:0000256" key="1">
    <source>
        <dbReference type="ARBA" id="ARBA00009512"/>
    </source>
</evidence>
<dbReference type="AlphaFoldDB" id="A0A1S3JUD8"/>
<dbReference type="OrthoDB" id="268530at2759"/>
<evidence type="ECO:0000256" key="2">
    <source>
        <dbReference type="ARBA" id="ARBA00035170"/>
    </source>
</evidence>
<dbReference type="HAMAP" id="MF_00360">
    <property type="entry name" value="Ribosomal_bS6"/>
    <property type="match status" value="1"/>
</dbReference>
<evidence type="ECO:0000256" key="3">
    <source>
        <dbReference type="ARBA" id="ARBA00035365"/>
    </source>
</evidence>
<dbReference type="FunCoup" id="A0A1S3JUD8">
    <property type="interactions" value="646"/>
</dbReference>
<dbReference type="NCBIfam" id="TIGR00166">
    <property type="entry name" value="S6"/>
    <property type="match status" value="1"/>
</dbReference>
<name>A0A1S3JUD8_LINAN</name>
<dbReference type="PANTHER" id="PTHR21011">
    <property type="entry name" value="MITOCHONDRIAL 28S RIBOSOMAL PROTEIN S6"/>
    <property type="match status" value="1"/>
</dbReference>
<protein>
    <recommendedName>
        <fullName evidence="2">Small ribosomal subunit protein bS6m</fullName>
    </recommendedName>
    <alternativeName>
        <fullName evidence="3">28S ribosomal protein S6, mitochondrial</fullName>
    </alternativeName>
</protein>
<dbReference type="Pfam" id="PF01250">
    <property type="entry name" value="Ribosomal_S6"/>
    <property type="match status" value="1"/>
</dbReference>
<dbReference type="KEGG" id="lak:106176214"/>
<reference evidence="5" key="1">
    <citation type="submission" date="2025-08" db="UniProtKB">
        <authorList>
            <consortium name="RefSeq"/>
        </authorList>
    </citation>
    <scope>IDENTIFICATION</scope>
    <source>
        <tissue evidence="5">Gonads</tissue>
    </source>
</reference>
<dbReference type="RefSeq" id="XP_013413942.1">
    <property type="nucleotide sequence ID" value="XM_013558488.1"/>
</dbReference>
<dbReference type="GO" id="GO:0005763">
    <property type="term" value="C:mitochondrial small ribosomal subunit"/>
    <property type="evidence" value="ECO:0007669"/>
    <property type="project" value="TreeGrafter"/>
</dbReference>
<dbReference type="CDD" id="cd15465">
    <property type="entry name" value="bS6_mito"/>
    <property type="match status" value="1"/>
</dbReference>
<keyword evidence="4" id="KW-1185">Reference proteome</keyword>
<dbReference type="Gene3D" id="3.30.70.60">
    <property type="match status" value="1"/>
</dbReference>